<evidence type="ECO:0000256" key="2">
    <source>
        <dbReference type="ARBA" id="ARBA00022801"/>
    </source>
</evidence>
<feature type="active site" evidence="4">
    <location>
        <position position="141"/>
    </location>
</feature>
<dbReference type="Gene3D" id="3.40.50.2300">
    <property type="match status" value="1"/>
</dbReference>
<gene>
    <name evidence="7" type="ORF">WR25_21737</name>
</gene>
<feature type="compositionally biased region" description="Polar residues" evidence="5">
    <location>
        <begin position="96"/>
        <end position="118"/>
    </location>
</feature>
<dbReference type="PANTHER" id="PTHR11717:SF7">
    <property type="entry name" value="LOW MOLECULAR WEIGHT PHOSPHOTYROSINE PROTEIN PHOSPHATASE"/>
    <property type="match status" value="1"/>
</dbReference>
<protein>
    <recommendedName>
        <fullName evidence="6">Phosphotyrosine protein phosphatase I domain-containing protein</fullName>
    </recommendedName>
</protein>
<dbReference type="Proteomes" id="UP000218231">
    <property type="component" value="Unassembled WGS sequence"/>
</dbReference>
<keyword evidence="3" id="KW-0904">Protein phosphatase</keyword>
<evidence type="ECO:0000313" key="7">
    <source>
        <dbReference type="EMBL" id="PAV91952.1"/>
    </source>
</evidence>
<reference evidence="7 8" key="1">
    <citation type="journal article" date="2017" name="Curr. Biol.">
        <title>Genome architecture and evolution of a unichromosomal asexual nematode.</title>
        <authorList>
            <person name="Fradin H."/>
            <person name="Zegar C."/>
            <person name="Gutwein M."/>
            <person name="Lucas J."/>
            <person name="Kovtun M."/>
            <person name="Corcoran D."/>
            <person name="Baugh L.R."/>
            <person name="Kiontke K."/>
            <person name="Gunsalus K."/>
            <person name="Fitch D.H."/>
            <person name="Piano F."/>
        </authorList>
    </citation>
    <scope>NUCLEOTIDE SEQUENCE [LARGE SCALE GENOMIC DNA]</scope>
    <source>
        <strain evidence="7">PF1309</strain>
    </source>
</reference>
<evidence type="ECO:0000259" key="6">
    <source>
        <dbReference type="SMART" id="SM00226"/>
    </source>
</evidence>
<feature type="active site" description="Nucleophile" evidence="4">
    <location>
        <position position="135"/>
    </location>
</feature>
<feature type="region of interest" description="Disordered" evidence="5">
    <location>
        <begin position="57"/>
        <end position="122"/>
    </location>
</feature>
<dbReference type="EMBL" id="LIAE01006280">
    <property type="protein sequence ID" value="PAV91952.1"/>
    <property type="molecule type" value="Genomic_DNA"/>
</dbReference>
<comment type="caution">
    <text evidence="7">The sequence shown here is derived from an EMBL/GenBank/DDBJ whole genome shotgun (WGS) entry which is preliminary data.</text>
</comment>
<evidence type="ECO:0000313" key="8">
    <source>
        <dbReference type="Proteomes" id="UP000218231"/>
    </source>
</evidence>
<dbReference type="Pfam" id="PF01451">
    <property type="entry name" value="LMWPc"/>
    <property type="match status" value="1"/>
</dbReference>
<evidence type="ECO:0000256" key="1">
    <source>
        <dbReference type="ARBA" id="ARBA00011063"/>
    </source>
</evidence>
<dbReference type="CDD" id="cd16343">
    <property type="entry name" value="LMWPTP"/>
    <property type="match status" value="1"/>
</dbReference>
<proteinExistence type="inferred from homology"/>
<evidence type="ECO:0000256" key="4">
    <source>
        <dbReference type="PIRSR" id="PIRSR617867-1"/>
    </source>
</evidence>
<dbReference type="GO" id="GO:0004725">
    <property type="term" value="F:protein tyrosine phosphatase activity"/>
    <property type="evidence" value="ECO:0007669"/>
    <property type="project" value="InterPro"/>
</dbReference>
<dbReference type="SUPFAM" id="SSF52788">
    <property type="entry name" value="Phosphotyrosine protein phosphatases I"/>
    <property type="match status" value="1"/>
</dbReference>
<dbReference type="InterPro" id="IPR017867">
    <property type="entry name" value="Tyr_phospatase_low_mol_wt"/>
</dbReference>
<feature type="active site" description="Proton donor" evidence="4">
    <location>
        <position position="257"/>
    </location>
</feature>
<keyword evidence="8" id="KW-1185">Reference proteome</keyword>
<dbReference type="AlphaFoldDB" id="A0A2A2M0D9"/>
<dbReference type="OrthoDB" id="3388at2759"/>
<name>A0A2A2M0D9_9BILA</name>
<dbReference type="InterPro" id="IPR050438">
    <property type="entry name" value="LMW_PTPase"/>
</dbReference>
<feature type="domain" description="Phosphotyrosine protein phosphatase I" evidence="6">
    <location>
        <begin position="129"/>
        <end position="284"/>
    </location>
</feature>
<keyword evidence="2" id="KW-0378">Hydrolase</keyword>
<comment type="similarity">
    <text evidence="1">Belongs to the low molecular weight phosphotyrosine protein phosphatase family.</text>
</comment>
<evidence type="ECO:0000256" key="5">
    <source>
        <dbReference type="SAM" id="MobiDB-lite"/>
    </source>
</evidence>
<dbReference type="STRING" id="2018661.A0A2A2M0D9"/>
<organism evidence="7 8">
    <name type="scientific">Diploscapter pachys</name>
    <dbReference type="NCBI Taxonomy" id="2018661"/>
    <lineage>
        <taxon>Eukaryota</taxon>
        <taxon>Metazoa</taxon>
        <taxon>Ecdysozoa</taxon>
        <taxon>Nematoda</taxon>
        <taxon>Chromadorea</taxon>
        <taxon>Rhabditida</taxon>
        <taxon>Rhabditina</taxon>
        <taxon>Rhabditomorpha</taxon>
        <taxon>Rhabditoidea</taxon>
        <taxon>Rhabditidae</taxon>
        <taxon>Diploscapter</taxon>
    </lineage>
</organism>
<dbReference type="InterPro" id="IPR023485">
    <property type="entry name" value="Ptyr_pPase"/>
</dbReference>
<dbReference type="PANTHER" id="PTHR11717">
    <property type="entry name" value="LOW MOLECULAR WEIGHT PROTEIN TYROSINE PHOSPHATASE"/>
    <property type="match status" value="1"/>
</dbReference>
<sequence length="289" mass="32411">MSTLTLSYLVQPICFSSHLLLPAPTIFPCSSGGQFPNIFRNIHSFTLYRKHKAQIAPLGGEASQKEAEPSPQGEGGNNGIQDKNEPGAGIGVGSGRDNSSMTTAKEQQRVEQPSSNLGTELGLSKTRGHNVLFVCYANTCRSAMSEAIFRDRIRKRGLDKKWTCDSAAINGYARDKSPDKRAKKMLEKNGITDYKHRARLICPEDFKIFDYILAMDKGNVRDLTNYVNEKCVAEDRHAEILLLASFDPKREVTEIADPFFEDTMRLFELIYPQLERSVEGFIQQKEPIK</sequence>
<accession>A0A2A2M0D9</accession>
<dbReference type="InterPro" id="IPR036196">
    <property type="entry name" value="Ptyr_pPase_sf"/>
</dbReference>
<evidence type="ECO:0000256" key="3">
    <source>
        <dbReference type="ARBA" id="ARBA00022912"/>
    </source>
</evidence>
<dbReference type="PRINTS" id="PR00719">
    <property type="entry name" value="LMWPTPASE"/>
</dbReference>
<dbReference type="SMART" id="SM00226">
    <property type="entry name" value="LMWPc"/>
    <property type="match status" value="1"/>
</dbReference>